<dbReference type="Proteomes" id="UP001498476">
    <property type="component" value="Unassembled WGS sequence"/>
</dbReference>
<evidence type="ECO:0000313" key="5">
    <source>
        <dbReference type="EMBL" id="KAK7424299.1"/>
    </source>
</evidence>
<feature type="region of interest" description="Disordered" evidence="2">
    <location>
        <begin position="32"/>
        <end position="52"/>
    </location>
</feature>
<name>A0ABR1HSZ7_9HYPO</name>
<feature type="compositionally biased region" description="Low complexity" evidence="2">
    <location>
        <begin position="438"/>
        <end position="474"/>
    </location>
</feature>
<proteinExistence type="inferred from homology"/>
<reference evidence="5 6" key="1">
    <citation type="journal article" date="2025" name="Microbiol. Resour. Announc.">
        <title>Draft genome sequences for Neonectria magnoliae and Neonectria punicea, canker pathogens of Liriodendron tulipifera and Acer saccharum in West Virginia.</title>
        <authorList>
            <person name="Petronek H.M."/>
            <person name="Kasson M.T."/>
            <person name="Metheny A.M."/>
            <person name="Stauder C.M."/>
            <person name="Lovett B."/>
            <person name="Lynch S.C."/>
            <person name="Garnas J.R."/>
            <person name="Kasson L.R."/>
            <person name="Stajich J.E."/>
        </authorList>
    </citation>
    <scope>NUCLEOTIDE SEQUENCE [LARGE SCALE GENOMIC DNA]</scope>
    <source>
        <strain evidence="5 6">NRRL 64653</strain>
    </source>
</reference>
<dbReference type="PRINTS" id="PR00792">
    <property type="entry name" value="PEPSIN"/>
</dbReference>
<dbReference type="PANTHER" id="PTHR47966:SF75">
    <property type="entry name" value="ENDOPEPTIDASE (CTSD), PUTATIVE (AFU_ORTHOLOGUE AFUA_4G07040)-RELATED"/>
    <property type="match status" value="1"/>
</dbReference>
<dbReference type="EMBL" id="JAZAVJ010000005">
    <property type="protein sequence ID" value="KAK7424299.1"/>
    <property type="molecule type" value="Genomic_DNA"/>
</dbReference>
<dbReference type="PANTHER" id="PTHR47966">
    <property type="entry name" value="BETA-SITE APP-CLEAVING ENZYME, ISOFORM A-RELATED"/>
    <property type="match status" value="1"/>
</dbReference>
<gene>
    <name evidence="5" type="ORF">QQX98_000567</name>
</gene>
<comment type="caution">
    <text evidence="5">The sequence shown here is derived from an EMBL/GenBank/DDBJ whole genome shotgun (WGS) entry which is preliminary data.</text>
</comment>
<organism evidence="5 6">
    <name type="scientific">Neonectria punicea</name>
    <dbReference type="NCBI Taxonomy" id="979145"/>
    <lineage>
        <taxon>Eukaryota</taxon>
        <taxon>Fungi</taxon>
        <taxon>Dikarya</taxon>
        <taxon>Ascomycota</taxon>
        <taxon>Pezizomycotina</taxon>
        <taxon>Sordariomycetes</taxon>
        <taxon>Hypocreomycetidae</taxon>
        <taxon>Hypocreales</taxon>
        <taxon>Nectriaceae</taxon>
        <taxon>Neonectria</taxon>
    </lineage>
</organism>
<dbReference type="InterPro" id="IPR034164">
    <property type="entry name" value="Pepsin-like_dom"/>
</dbReference>
<dbReference type="SUPFAM" id="SSF50630">
    <property type="entry name" value="Acid proteases"/>
    <property type="match status" value="1"/>
</dbReference>
<evidence type="ECO:0000259" key="4">
    <source>
        <dbReference type="PROSITE" id="PS51767"/>
    </source>
</evidence>
<feature type="signal peptide" evidence="3">
    <location>
        <begin position="1"/>
        <end position="19"/>
    </location>
</feature>
<dbReference type="Gene3D" id="2.40.70.10">
    <property type="entry name" value="Acid Proteases"/>
    <property type="match status" value="2"/>
</dbReference>
<dbReference type="PROSITE" id="PS51767">
    <property type="entry name" value="PEPTIDASE_A1"/>
    <property type="match status" value="1"/>
</dbReference>
<dbReference type="CDD" id="cd05471">
    <property type="entry name" value="pepsin_like"/>
    <property type="match status" value="1"/>
</dbReference>
<dbReference type="InterPro" id="IPR021109">
    <property type="entry name" value="Peptidase_aspartic_dom_sf"/>
</dbReference>
<sequence>MRSAVLLANLALWASSAHAFWPYTPKWREEAEQEKRSQLSGGGRRSVEENNVPRLRFDIKQRTAQTNQPVSERAAREAARLATKYFGRHLPNAPVEDALLKRDNVYEIMEAEETDGKFSAGIDQDGTDYSYFVEVEVGSKKKKLYMLIDTGAGSSWVMSSECDSDACALHNLFGPDESDTLETSTEDFTIAYGSGKVGGTLAKDTFSVAGMSFKYQFGLATTTSDQFVQFAFDGILGLSLNQGVNENFLDTVADADELDKNIFCIALNRASDGINQGEISFGTANEDKYTGDITYSSLGEGDDWIITMDDMSYNGKDAGVGGLDSYIDTGTSFIFGPPDAVKKVHSLIPGAQTSDDATWTVPCDSDKNLTIAFSGAEYVISPKDWISPKSKSGTCTSNVYGHEVVKGAWLLGDTFIKNVYAVFDKDKRRIGFANPVITSDSGSGSSKTSSSSKDSSEATKTSSQGTESSQSTVSALPDTTATDASDLGLGKESVASETTTSETSKSSSTKDSSAPGGPLTQAAYTFTFCIVTLFALMA</sequence>
<evidence type="ECO:0000256" key="3">
    <source>
        <dbReference type="SAM" id="SignalP"/>
    </source>
</evidence>
<evidence type="ECO:0000313" key="6">
    <source>
        <dbReference type="Proteomes" id="UP001498476"/>
    </source>
</evidence>
<evidence type="ECO:0000256" key="1">
    <source>
        <dbReference type="ARBA" id="ARBA00007447"/>
    </source>
</evidence>
<feature type="compositionally biased region" description="Low complexity" evidence="2">
    <location>
        <begin position="491"/>
        <end position="513"/>
    </location>
</feature>
<protein>
    <recommendedName>
        <fullName evidence="4">Peptidase A1 domain-containing protein</fullName>
    </recommendedName>
</protein>
<accession>A0ABR1HSZ7</accession>
<feature type="domain" description="Peptidase A1" evidence="4">
    <location>
        <begin position="131"/>
        <end position="433"/>
    </location>
</feature>
<dbReference type="InterPro" id="IPR033121">
    <property type="entry name" value="PEPTIDASE_A1"/>
</dbReference>
<evidence type="ECO:0000256" key="2">
    <source>
        <dbReference type="SAM" id="MobiDB-lite"/>
    </source>
</evidence>
<keyword evidence="3" id="KW-0732">Signal</keyword>
<comment type="similarity">
    <text evidence="1">Belongs to the peptidase A1 family.</text>
</comment>
<feature type="chain" id="PRO_5046028050" description="Peptidase A1 domain-containing protein" evidence="3">
    <location>
        <begin position="20"/>
        <end position="538"/>
    </location>
</feature>
<feature type="region of interest" description="Disordered" evidence="2">
    <location>
        <begin position="434"/>
        <end position="518"/>
    </location>
</feature>
<keyword evidence="6" id="KW-1185">Reference proteome</keyword>
<dbReference type="InterPro" id="IPR001461">
    <property type="entry name" value="Aspartic_peptidase_A1"/>
</dbReference>
<dbReference type="Pfam" id="PF00026">
    <property type="entry name" value="Asp"/>
    <property type="match status" value="1"/>
</dbReference>